<dbReference type="SUPFAM" id="SSF82171">
    <property type="entry name" value="DPP6 N-terminal domain-like"/>
    <property type="match status" value="1"/>
</dbReference>
<dbReference type="RefSeq" id="WP_073003528.1">
    <property type="nucleotide sequence ID" value="NZ_FQUM01000017.1"/>
</dbReference>
<feature type="domain" description="Peptidase S9 prolyl oligopeptidase catalytic" evidence="2">
    <location>
        <begin position="414"/>
        <end position="626"/>
    </location>
</feature>
<proteinExistence type="predicted"/>
<dbReference type="GO" id="GO:0006508">
    <property type="term" value="P:proteolysis"/>
    <property type="evidence" value="ECO:0007669"/>
    <property type="project" value="InterPro"/>
</dbReference>
<dbReference type="Proteomes" id="UP000184164">
    <property type="component" value="Unassembled WGS sequence"/>
</dbReference>
<dbReference type="Pfam" id="PF00326">
    <property type="entry name" value="Peptidase_S9"/>
    <property type="match status" value="1"/>
</dbReference>
<keyword evidence="4" id="KW-1185">Reference proteome</keyword>
<protein>
    <submittedName>
        <fullName evidence="3">Dipeptidyl aminopeptidase/acylaminoacyl peptidase</fullName>
    </submittedName>
</protein>
<name>A0A1M5G624_9BACT</name>
<dbReference type="EMBL" id="FQUM01000017">
    <property type="protein sequence ID" value="SHF99159.1"/>
    <property type="molecule type" value="Genomic_DNA"/>
</dbReference>
<dbReference type="SUPFAM" id="SSF53474">
    <property type="entry name" value="alpha/beta-Hydrolases"/>
    <property type="match status" value="1"/>
</dbReference>
<dbReference type="Gene3D" id="2.120.10.30">
    <property type="entry name" value="TolB, C-terminal domain"/>
    <property type="match status" value="1"/>
</dbReference>
<organism evidence="3 4">
    <name type="scientific">Mariniphaga anaerophila</name>
    <dbReference type="NCBI Taxonomy" id="1484053"/>
    <lineage>
        <taxon>Bacteria</taxon>
        <taxon>Pseudomonadati</taxon>
        <taxon>Bacteroidota</taxon>
        <taxon>Bacteroidia</taxon>
        <taxon>Marinilabiliales</taxon>
        <taxon>Prolixibacteraceae</taxon>
        <taxon>Mariniphaga</taxon>
    </lineage>
</organism>
<dbReference type="AlphaFoldDB" id="A0A1M5G624"/>
<evidence type="ECO:0000313" key="4">
    <source>
        <dbReference type="Proteomes" id="UP000184164"/>
    </source>
</evidence>
<dbReference type="OrthoDB" id="9801421at2"/>
<dbReference type="PANTHER" id="PTHR42776">
    <property type="entry name" value="SERINE PEPTIDASE S9 FAMILY MEMBER"/>
    <property type="match status" value="1"/>
</dbReference>
<reference evidence="3 4" key="1">
    <citation type="submission" date="2016-11" db="EMBL/GenBank/DDBJ databases">
        <authorList>
            <person name="Jaros S."/>
            <person name="Januszkiewicz K."/>
            <person name="Wedrychowicz H."/>
        </authorList>
    </citation>
    <scope>NUCLEOTIDE SEQUENCE [LARGE SCALE GENOMIC DNA]</scope>
    <source>
        <strain evidence="3 4">DSM 26910</strain>
    </source>
</reference>
<evidence type="ECO:0000256" key="1">
    <source>
        <dbReference type="ARBA" id="ARBA00022801"/>
    </source>
</evidence>
<dbReference type="PANTHER" id="PTHR42776:SF27">
    <property type="entry name" value="DIPEPTIDYL PEPTIDASE FAMILY MEMBER 6"/>
    <property type="match status" value="1"/>
</dbReference>
<dbReference type="GO" id="GO:0004252">
    <property type="term" value="F:serine-type endopeptidase activity"/>
    <property type="evidence" value="ECO:0007669"/>
    <property type="project" value="TreeGrafter"/>
</dbReference>
<evidence type="ECO:0000259" key="2">
    <source>
        <dbReference type="Pfam" id="PF00326"/>
    </source>
</evidence>
<dbReference type="PROSITE" id="PS51257">
    <property type="entry name" value="PROKAR_LIPOPROTEIN"/>
    <property type="match status" value="1"/>
</dbReference>
<keyword evidence="3" id="KW-0031">Aminopeptidase</keyword>
<dbReference type="InterPro" id="IPR011042">
    <property type="entry name" value="6-blade_b-propeller_TolB-like"/>
</dbReference>
<gene>
    <name evidence="3" type="ORF">SAMN05444274_11724</name>
</gene>
<keyword evidence="1" id="KW-0378">Hydrolase</keyword>
<dbReference type="InterPro" id="IPR001375">
    <property type="entry name" value="Peptidase_S9_cat"/>
</dbReference>
<dbReference type="Gene3D" id="3.40.50.1820">
    <property type="entry name" value="alpha/beta hydrolase"/>
    <property type="match status" value="1"/>
</dbReference>
<dbReference type="GO" id="GO:0004177">
    <property type="term" value="F:aminopeptidase activity"/>
    <property type="evidence" value="ECO:0007669"/>
    <property type="project" value="UniProtKB-KW"/>
</dbReference>
<dbReference type="STRING" id="1484053.SAMN05444274_11724"/>
<sequence length="630" mass="71506">MKQFLTLLFIATVLFTACKQEPQKAPQVPLEDFFRNPEKTSFKLSPDGNYFSFLAPWESRLNVFVQKIGADSAMRITAETERDISGYLWKGNNTILFLKDTGGDENFQLYSVSADGSDLKGLTVFEKVRTSFIDDLKEDDDEVIVGLNKRNPTVFDPYRLNVLTGEMTMLAENPGNIMGWMTDHDGKLRLAITTDGVNNTIMYRDTEDEEFRPVLTTSFKETVSPVIFTFDNKMVYAFSNLNRDKTALVKFDVANGKETEVLFETDEADIDGINYSRKDKKLLSVSWTTDLEKEHFFDADAEAMKAALEEQLPGYQVSVGSHNKAEDKYMVRTYSDRSRGAYHFYDKQTKELTKLADLSPWLNENDLCEMQPISYTSRDGLTIPGYLTLPKGYEHKNLPVVINPHGGPWARDYWGFNPEVQFLANNGYAVLQMNFRGSTGFGKKFWESSFKQWGRTMQDDISDGVKWLVDQGIADPERVAIYGGSYGGYATLAGLTLTPELYAAGVDYVGVSNLFTFMNTIPPYWKPMLDMLYEMVGNPVADSLMLAEVSPVYHVDKIQAPLFVAQGANDPRVNIDESDQIVNALKARGIDVEYLVKDNEGHGFRNEENRFDFYRAMIKFLDNHLKTVEE</sequence>
<accession>A0A1M5G624</accession>
<keyword evidence="3" id="KW-0645">Protease</keyword>
<dbReference type="InterPro" id="IPR029058">
    <property type="entry name" value="AB_hydrolase_fold"/>
</dbReference>
<evidence type="ECO:0000313" key="3">
    <source>
        <dbReference type="EMBL" id="SHF99159.1"/>
    </source>
</evidence>